<feature type="transmembrane region" description="Helical" evidence="3">
    <location>
        <begin position="389"/>
        <end position="413"/>
    </location>
</feature>
<keyword evidence="3" id="KW-1133">Transmembrane helix</keyword>
<feature type="transmembrane region" description="Helical" evidence="3">
    <location>
        <begin position="299"/>
        <end position="321"/>
    </location>
</feature>
<dbReference type="OrthoDB" id="6509908at2759"/>
<proteinExistence type="inferred from homology"/>
<protein>
    <submittedName>
        <fullName evidence="5">Similar to Saccharomyces cerevisiae YOL119C MCH4 Protein with similarity to mammalian monocarboxylate permeases</fullName>
    </submittedName>
</protein>
<dbReference type="InterPro" id="IPR020846">
    <property type="entry name" value="MFS_dom"/>
</dbReference>
<feature type="transmembrane region" description="Helical" evidence="3">
    <location>
        <begin position="250"/>
        <end position="272"/>
    </location>
</feature>
<dbReference type="PANTHER" id="PTHR11360">
    <property type="entry name" value="MONOCARBOXYLATE TRANSPORTER"/>
    <property type="match status" value="1"/>
</dbReference>
<dbReference type="GO" id="GO:0032218">
    <property type="term" value="P:riboflavin transport"/>
    <property type="evidence" value="ECO:0007669"/>
    <property type="project" value="TreeGrafter"/>
</dbReference>
<feature type="transmembrane region" description="Helical" evidence="3">
    <location>
        <begin position="162"/>
        <end position="182"/>
    </location>
</feature>
<dbReference type="Proteomes" id="UP000242525">
    <property type="component" value="Unassembled WGS sequence"/>
</dbReference>
<dbReference type="CDD" id="cd17352">
    <property type="entry name" value="MFS_MCT_SLC16"/>
    <property type="match status" value="1"/>
</dbReference>
<feature type="transmembrane region" description="Helical" evidence="3">
    <location>
        <begin position="223"/>
        <end position="244"/>
    </location>
</feature>
<dbReference type="GO" id="GO:0016020">
    <property type="term" value="C:membrane"/>
    <property type="evidence" value="ECO:0007669"/>
    <property type="project" value="UniProtKB-SubCell"/>
</dbReference>
<feature type="transmembrane region" description="Helical" evidence="3">
    <location>
        <begin position="364"/>
        <end position="383"/>
    </location>
</feature>
<sequence>MATNTIELVKEILKPEKSRQADTKVIFTPIDLSSLEGQPRDVITSSTDLHESTTLAATATATDFRGRTTDTDSSVNQIYHEDSEVFPEGGWEAWRVVLGSFFGLIAVAGFVNSIGAVQAYISTNQLEALSESQIAWIFSIFLFFAYTFSGLAGPFFDSFGPYYLGIAGSILFVGGTMMMSLSSKYYQFFLALGLCVGIGIGMLMTPLIAIIGHWFNYKRGTAIGAATVGGSLGGVIFPLVLRALYASVGFAWAIRVVGFISFVVVVLALILIKPRLARTPFHFRVDSIIDFRSLTDMRFLWLTVANFLGELAVVNGFTFMTSYALRQGKSEKLAYTLLTLLNSTGMLGRWLSGVIADQLGRFNTLIAICIMAFTTILAIWLPFGHSTAGLITFSVVHGFCNGGILSLVPVCCGQICKACDYGKRYGTMFSFTAFGVLLGIPISGALIKPGLDGYNNLIIFTGILYVGTTLSVLLSRYCIVGFKLNAKV</sequence>
<dbReference type="SUPFAM" id="SSF103473">
    <property type="entry name" value="MFS general substrate transporter"/>
    <property type="match status" value="1"/>
</dbReference>
<dbReference type="AlphaFoldDB" id="A0A0J9X4U9"/>
<comment type="subcellular location">
    <subcellularLocation>
        <location evidence="1">Membrane</location>
        <topology evidence="1">Multi-pass membrane protein</topology>
    </subcellularLocation>
</comment>
<keyword evidence="3" id="KW-0472">Membrane</keyword>
<dbReference type="Pfam" id="PF07690">
    <property type="entry name" value="MFS_1"/>
    <property type="match status" value="1"/>
</dbReference>
<feature type="transmembrane region" description="Helical" evidence="3">
    <location>
        <begin position="188"/>
        <end position="211"/>
    </location>
</feature>
<evidence type="ECO:0000256" key="3">
    <source>
        <dbReference type="SAM" id="Phobius"/>
    </source>
</evidence>
<feature type="transmembrane region" description="Helical" evidence="3">
    <location>
        <begin position="333"/>
        <end position="352"/>
    </location>
</feature>
<reference evidence="5" key="1">
    <citation type="submission" date="2014-03" db="EMBL/GenBank/DDBJ databases">
        <authorList>
            <person name="Casaregola S."/>
        </authorList>
    </citation>
    <scope>NUCLEOTIDE SEQUENCE [LARGE SCALE GENOMIC DNA]</scope>
    <source>
        <strain evidence="5">CLIB 918</strain>
    </source>
</reference>
<comment type="similarity">
    <text evidence="2">Belongs to the major facilitator superfamily. Monocarboxylate porter (TC 2.A.1.13) family.</text>
</comment>
<dbReference type="InterPro" id="IPR011701">
    <property type="entry name" value="MFS"/>
</dbReference>
<dbReference type="Gene3D" id="1.20.1250.20">
    <property type="entry name" value="MFS general substrate transporter like domains"/>
    <property type="match status" value="2"/>
</dbReference>
<keyword evidence="3" id="KW-0812">Transmembrane</keyword>
<evidence type="ECO:0000313" key="6">
    <source>
        <dbReference type="Proteomes" id="UP000242525"/>
    </source>
</evidence>
<comment type="caution">
    <text evidence="5">The sequence shown here is derived from an EMBL/GenBank/DDBJ whole genome shotgun (WGS) entry which is preliminary data.</text>
</comment>
<dbReference type="EMBL" id="CCBN010000002">
    <property type="protein sequence ID" value="CDO52129.1"/>
    <property type="molecule type" value="Genomic_DNA"/>
</dbReference>
<feature type="domain" description="Major facilitator superfamily (MFS) profile" evidence="4">
    <location>
        <begin position="92"/>
        <end position="479"/>
    </location>
</feature>
<accession>A0A0J9X4U9</accession>
<feature type="transmembrane region" description="Helical" evidence="3">
    <location>
        <begin position="453"/>
        <end position="474"/>
    </location>
</feature>
<feature type="transmembrane region" description="Helical" evidence="3">
    <location>
        <begin position="133"/>
        <end position="155"/>
    </location>
</feature>
<keyword evidence="6" id="KW-1185">Reference proteome</keyword>
<organism evidence="5 6">
    <name type="scientific">Geotrichum candidum</name>
    <name type="common">Oospora lactis</name>
    <name type="synonym">Dipodascus geotrichum</name>
    <dbReference type="NCBI Taxonomy" id="1173061"/>
    <lineage>
        <taxon>Eukaryota</taxon>
        <taxon>Fungi</taxon>
        <taxon>Dikarya</taxon>
        <taxon>Ascomycota</taxon>
        <taxon>Saccharomycotina</taxon>
        <taxon>Dipodascomycetes</taxon>
        <taxon>Dipodascales</taxon>
        <taxon>Dipodascaceae</taxon>
        <taxon>Geotrichum</taxon>
    </lineage>
</organism>
<evidence type="ECO:0000256" key="2">
    <source>
        <dbReference type="ARBA" id="ARBA00006727"/>
    </source>
</evidence>
<dbReference type="InterPro" id="IPR050327">
    <property type="entry name" value="Proton-linked_MCT"/>
</dbReference>
<dbReference type="InterPro" id="IPR036259">
    <property type="entry name" value="MFS_trans_sf"/>
</dbReference>
<feature type="transmembrane region" description="Helical" evidence="3">
    <location>
        <begin position="96"/>
        <end position="121"/>
    </location>
</feature>
<evidence type="ECO:0000256" key="1">
    <source>
        <dbReference type="ARBA" id="ARBA00004141"/>
    </source>
</evidence>
<dbReference type="PROSITE" id="PS50850">
    <property type="entry name" value="MFS"/>
    <property type="match status" value="1"/>
</dbReference>
<name>A0A0J9X4U9_GEOCN</name>
<dbReference type="PANTHER" id="PTHR11360:SF177">
    <property type="entry name" value="RIBOFLAVIN TRANSPORTER MCH5"/>
    <property type="match status" value="1"/>
</dbReference>
<dbReference type="GO" id="GO:0022857">
    <property type="term" value="F:transmembrane transporter activity"/>
    <property type="evidence" value="ECO:0007669"/>
    <property type="project" value="InterPro"/>
</dbReference>
<evidence type="ECO:0000313" key="5">
    <source>
        <dbReference type="EMBL" id="CDO52129.1"/>
    </source>
</evidence>
<evidence type="ECO:0000259" key="4">
    <source>
        <dbReference type="PROSITE" id="PS50850"/>
    </source>
</evidence>
<feature type="transmembrane region" description="Helical" evidence="3">
    <location>
        <begin position="425"/>
        <end position="447"/>
    </location>
</feature>
<gene>
    <name evidence="5" type="ORF">BN980_GECA02s06247g</name>
</gene>